<dbReference type="EMBL" id="LILC01000013">
    <property type="protein sequence ID" value="KOO46031.1"/>
    <property type="molecule type" value="Genomic_DNA"/>
</dbReference>
<protein>
    <recommendedName>
        <fullName evidence="4">CXXC-20-CXXC protein</fullName>
    </recommendedName>
</protein>
<name>A0A0M0L4P0_9BACI</name>
<dbReference type="RefSeq" id="WP_053401094.1">
    <property type="nucleotide sequence ID" value="NZ_LILC01000013.1"/>
</dbReference>
<evidence type="ECO:0000313" key="2">
    <source>
        <dbReference type="EMBL" id="KOO46031.1"/>
    </source>
</evidence>
<keyword evidence="1" id="KW-0812">Transmembrane</keyword>
<dbReference type="AlphaFoldDB" id="A0A0M0L4P0"/>
<keyword evidence="1" id="KW-1133">Transmembrane helix</keyword>
<dbReference type="PATRIC" id="fig|284581.3.peg.1890"/>
<sequence>MPCCQNCGHQWSWGTTFKKIWTFKRTLTCPNCQVVQYVSKDARFKISLISTIIPLVLVPLIAFGFAAKSIVFVEFLLLGMFSLYMPNLYELTNEEEHLW</sequence>
<evidence type="ECO:0000256" key="1">
    <source>
        <dbReference type="SAM" id="Phobius"/>
    </source>
</evidence>
<comment type="caution">
    <text evidence="2">The sequence shown here is derived from an EMBL/GenBank/DDBJ whole genome shotgun (WGS) entry which is preliminary data.</text>
</comment>
<dbReference type="InterPro" id="IPR026369">
    <property type="entry name" value="CxxC_20_CxxC"/>
</dbReference>
<dbReference type="Proteomes" id="UP000037558">
    <property type="component" value="Unassembled WGS sequence"/>
</dbReference>
<reference evidence="3" key="1">
    <citation type="submission" date="2015-08" db="EMBL/GenBank/DDBJ databases">
        <title>Fjat-14210 dsm16467.</title>
        <authorList>
            <person name="Liu B."/>
            <person name="Wang J."/>
            <person name="Zhu Y."/>
            <person name="Liu G."/>
            <person name="Chen Q."/>
            <person name="Chen Z."/>
            <person name="Lan J."/>
            <person name="Che J."/>
            <person name="Ge C."/>
            <person name="Shi H."/>
            <person name="Pan Z."/>
            <person name="Liu X."/>
        </authorList>
    </citation>
    <scope>NUCLEOTIDE SEQUENCE [LARGE SCALE GENOMIC DNA]</scope>
    <source>
        <strain evidence="3">DSM 16467</strain>
    </source>
</reference>
<proteinExistence type="predicted"/>
<evidence type="ECO:0008006" key="4">
    <source>
        <dbReference type="Google" id="ProtNLM"/>
    </source>
</evidence>
<feature type="transmembrane region" description="Helical" evidence="1">
    <location>
        <begin position="44"/>
        <end position="63"/>
    </location>
</feature>
<gene>
    <name evidence="2" type="ORF">AMD01_09115</name>
</gene>
<evidence type="ECO:0000313" key="3">
    <source>
        <dbReference type="Proteomes" id="UP000037558"/>
    </source>
</evidence>
<keyword evidence="3" id="KW-1185">Reference proteome</keyword>
<keyword evidence="1" id="KW-0472">Membrane</keyword>
<feature type="transmembrane region" description="Helical" evidence="1">
    <location>
        <begin position="70"/>
        <end position="89"/>
    </location>
</feature>
<organism evidence="2 3">
    <name type="scientific">Priestia koreensis</name>
    <dbReference type="NCBI Taxonomy" id="284581"/>
    <lineage>
        <taxon>Bacteria</taxon>
        <taxon>Bacillati</taxon>
        <taxon>Bacillota</taxon>
        <taxon>Bacilli</taxon>
        <taxon>Bacillales</taxon>
        <taxon>Bacillaceae</taxon>
        <taxon>Priestia</taxon>
    </lineage>
</organism>
<dbReference type="OrthoDB" id="2418141at2"/>
<dbReference type="NCBIfam" id="TIGR04104">
    <property type="entry name" value="cxxc_20_cxxc"/>
    <property type="match status" value="1"/>
</dbReference>
<accession>A0A0M0L4P0</accession>
<dbReference type="STRING" id="284581.AMD01_09115"/>